<keyword evidence="2" id="KW-1133">Transmembrane helix</keyword>
<dbReference type="Proteomes" id="UP000317977">
    <property type="component" value="Unassembled WGS sequence"/>
</dbReference>
<proteinExistence type="predicted"/>
<evidence type="ECO:0000256" key="2">
    <source>
        <dbReference type="SAM" id="Phobius"/>
    </source>
</evidence>
<dbReference type="Gene3D" id="3.40.50.410">
    <property type="entry name" value="von Willebrand factor, type A domain"/>
    <property type="match status" value="1"/>
</dbReference>
<sequence length="304" mass="32882">MDEQQELRDQLDVQTGSNDLIYATIGIFAIIVFVLMLLVRVGATTIDQLKVDLDQSAQVQARQGEELDKTKSQRDTAERERDDAIHEGEQLVKKIDELEGQAIATKGVSIAIACDQTGSMANVLARLRAVLLAIAEMFPMATDNFNIGVVLYGNGPRVTFPLQRIKQIDQDGGDSLAELQDFATQMKCAGGQADIGLAVAEAMEMLDAAPNSDKSRQLLMVCGDVSHGECVHHGPGDDDKLVRTVAAWATASGKHRRVLGLHTGVETHPARAFYERLGQANQESGFGSDPAEIFKSIFAASFGK</sequence>
<keyword evidence="2" id="KW-0472">Membrane</keyword>
<dbReference type="InterPro" id="IPR002035">
    <property type="entry name" value="VWF_A"/>
</dbReference>
<evidence type="ECO:0000256" key="1">
    <source>
        <dbReference type="SAM" id="MobiDB-lite"/>
    </source>
</evidence>
<evidence type="ECO:0000259" key="3">
    <source>
        <dbReference type="PROSITE" id="PS50234"/>
    </source>
</evidence>
<reference evidence="4 5" key="1">
    <citation type="submission" date="2019-02" db="EMBL/GenBank/DDBJ databases">
        <title>Deep-cultivation of Planctomycetes and their phenomic and genomic characterization uncovers novel biology.</title>
        <authorList>
            <person name="Wiegand S."/>
            <person name="Jogler M."/>
            <person name="Boedeker C."/>
            <person name="Pinto D."/>
            <person name="Vollmers J."/>
            <person name="Rivas-Marin E."/>
            <person name="Kohn T."/>
            <person name="Peeters S.H."/>
            <person name="Heuer A."/>
            <person name="Rast P."/>
            <person name="Oberbeckmann S."/>
            <person name="Bunk B."/>
            <person name="Jeske O."/>
            <person name="Meyerdierks A."/>
            <person name="Storesund J.E."/>
            <person name="Kallscheuer N."/>
            <person name="Luecker S."/>
            <person name="Lage O.M."/>
            <person name="Pohl T."/>
            <person name="Merkel B.J."/>
            <person name="Hornburger P."/>
            <person name="Mueller R.-W."/>
            <person name="Bruemmer F."/>
            <person name="Labrenz M."/>
            <person name="Spormann A.M."/>
            <person name="Op Den Camp H."/>
            <person name="Overmann J."/>
            <person name="Amann R."/>
            <person name="Jetten M.S.M."/>
            <person name="Mascher T."/>
            <person name="Medema M.H."/>
            <person name="Devos D.P."/>
            <person name="Kaster A.-K."/>
            <person name="Ovreas L."/>
            <person name="Rohde M."/>
            <person name="Galperin M.Y."/>
            <person name="Jogler C."/>
        </authorList>
    </citation>
    <scope>NUCLEOTIDE SEQUENCE [LARGE SCALE GENOMIC DNA]</scope>
    <source>
        <strain evidence="4 5">Poly59</strain>
    </source>
</reference>
<comment type="caution">
    <text evidence="4">The sequence shown here is derived from an EMBL/GenBank/DDBJ whole genome shotgun (WGS) entry which is preliminary data.</text>
</comment>
<feature type="transmembrane region" description="Helical" evidence="2">
    <location>
        <begin position="20"/>
        <end position="39"/>
    </location>
</feature>
<dbReference type="PROSITE" id="PS50234">
    <property type="entry name" value="VWFA"/>
    <property type="match status" value="1"/>
</dbReference>
<protein>
    <submittedName>
        <fullName evidence="4">von Willebrand factor type A domain protein</fullName>
    </submittedName>
</protein>
<accession>A0A5C6EPD9</accession>
<dbReference type="Pfam" id="PF13519">
    <property type="entry name" value="VWA_2"/>
    <property type="match status" value="1"/>
</dbReference>
<feature type="domain" description="VWFA" evidence="3">
    <location>
        <begin position="109"/>
        <end position="224"/>
    </location>
</feature>
<name>A0A5C6EPD9_9BACT</name>
<keyword evidence="5" id="KW-1185">Reference proteome</keyword>
<dbReference type="SUPFAM" id="SSF53300">
    <property type="entry name" value="vWA-like"/>
    <property type="match status" value="1"/>
</dbReference>
<dbReference type="AlphaFoldDB" id="A0A5C6EPD9"/>
<evidence type="ECO:0000313" key="4">
    <source>
        <dbReference type="EMBL" id="TWU49501.1"/>
    </source>
</evidence>
<dbReference type="RefSeq" id="WP_222436139.1">
    <property type="nucleotide sequence ID" value="NZ_SJPX01000004.1"/>
</dbReference>
<dbReference type="CDD" id="cd00198">
    <property type="entry name" value="vWFA"/>
    <property type="match status" value="1"/>
</dbReference>
<evidence type="ECO:0000313" key="5">
    <source>
        <dbReference type="Proteomes" id="UP000317977"/>
    </source>
</evidence>
<gene>
    <name evidence="4" type="ORF">Poly59_41160</name>
</gene>
<feature type="region of interest" description="Disordered" evidence="1">
    <location>
        <begin position="62"/>
        <end position="84"/>
    </location>
</feature>
<dbReference type="EMBL" id="SJPX01000004">
    <property type="protein sequence ID" value="TWU49501.1"/>
    <property type="molecule type" value="Genomic_DNA"/>
</dbReference>
<organism evidence="4 5">
    <name type="scientific">Rubripirellula reticaptiva</name>
    <dbReference type="NCBI Taxonomy" id="2528013"/>
    <lineage>
        <taxon>Bacteria</taxon>
        <taxon>Pseudomonadati</taxon>
        <taxon>Planctomycetota</taxon>
        <taxon>Planctomycetia</taxon>
        <taxon>Pirellulales</taxon>
        <taxon>Pirellulaceae</taxon>
        <taxon>Rubripirellula</taxon>
    </lineage>
</organism>
<dbReference type="InterPro" id="IPR036465">
    <property type="entry name" value="vWFA_dom_sf"/>
</dbReference>
<keyword evidence="2" id="KW-0812">Transmembrane</keyword>
<feature type="compositionally biased region" description="Basic and acidic residues" evidence="1">
    <location>
        <begin position="63"/>
        <end position="84"/>
    </location>
</feature>